<proteinExistence type="predicted"/>
<name>A0ABS9MB80_9FIRM</name>
<evidence type="ECO:0000313" key="1">
    <source>
        <dbReference type="EMBL" id="MCG4528064.1"/>
    </source>
</evidence>
<dbReference type="EMBL" id="JAKNJB010000025">
    <property type="protein sequence ID" value="MCG4528064.1"/>
    <property type="molecule type" value="Genomic_DNA"/>
</dbReference>
<sequence length="486" mass="55691">MFGDYVFEKTAAQYTKKMMLVDADHLEEKAHYSAVFQAHGFRTVVYTDDLNFRVNNTSLLNGEEKLAILVQPGVYVPYDIRKKCREEEISFESLFPKLNSAVLRESKNLDLELLTLAYQTDFEEYHERKQTEMFLRLKMYAQKNVELYLRDLYECALNQAKSVEDYRAWFELAEKKATIDVTAAEHNVDIDTSELNRAFCAYAMKNFGKLSSEINLESPVMVSSVMDYIHDHSEKAAIIVMDGMSEFDWTILKRSFAGICYRQSAAFAMIPSTTSISRQCLLSGKYPSQLIEPWKQSKEKNEFYECARKYGYKDNQIGYERGYDASFSAFVKCGAVIILDIDELVHAQYQGRIGMLNDDTVLMKQNKLAELTKRLLQDGFDVYITADHGNTPCTGLGRLTGSGVEVETRSHKMVVLKDFANKDSLIERYGLLEYPKYYLPKDYDYLICDVGDSLDIKGENVMTHGGISLDEVVVPFIIARTEDYHG</sequence>
<keyword evidence="2" id="KW-1185">Reference proteome</keyword>
<dbReference type="RefSeq" id="WP_238074557.1">
    <property type="nucleotide sequence ID" value="NZ_JAKNJB010000025.1"/>
</dbReference>
<dbReference type="Pfam" id="PF08665">
    <property type="entry name" value="PglZ"/>
    <property type="match status" value="1"/>
</dbReference>
<comment type="caution">
    <text evidence="1">The sequence shown here is derived from an EMBL/GenBank/DDBJ whole genome shotgun (WGS) entry which is preliminary data.</text>
</comment>
<protein>
    <submittedName>
        <fullName evidence="1">PglZ domain-containing protein</fullName>
    </submittedName>
</protein>
<gene>
    <name evidence="1" type="ORF">L0P79_13470</name>
</gene>
<dbReference type="Proteomes" id="UP001200313">
    <property type="component" value="Unassembled WGS sequence"/>
</dbReference>
<accession>A0ABS9MB80</accession>
<evidence type="ECO:0000313" key="2">
    <source>
        <dbReference type="Proteomes" id="UP001200313"/>
    </source>
</evidence>
<organism evidence="1 2">
    <name type="scientific">Intestinimonas massiliensis</name>
    <name type="common">ex Afouda et al. 2020</name>
    <dbReference type="NCBI Taxonomy" id="1673721"/>
    <lineage>
        <taxon>Bacteria</taxon>
        <taxon>Bacillati</taxon>
        <taxon>Bacillota</taxon>
        <taxon>Clostridia</taxon>
        <taxon>Eubacteriales</taxon>
        <taxon>Intestinimonas</taxon>
    </lineage>
</organism>
<reference evidence="1 2" key="1">
    <citation type="submission" date="2022-01" db="EMBL/GenBank/DDBJ databases">
        <title>Collection of gut derived symbiotic bacterial strains cultured from healthy donors.</title>
        <authorList>
            <person name="Lin H."/>
            <person name="Kohout C."/>
            <person name="Waligurski E."/>
            <person name="Pamer E.G."/>
        </authorList>
    </citation>
    <scope>NUCLEOTIDE SEQUENCE [LARGE SCALE GENOMIC DNA]</scope>
    <source>
        <strain evidence="1 2">DFI.3.7</strain>
    </source>
</reference>